<dbReference type="PANTHER" id="PTHR24305">
    <property type="entry name" value="CYTOCHROME P450"/>
    <property type="match status" value="1"/>
</dbReference>
<comment type="caution">
    <text evidence="8">The sequence shown here is derived from an EMBL/GenBank/DDBJ whole genome shotgun (WGS) entry which is preliminary data.</text>
</comment>
<dbReference type="InterPro" id="IPR001128">
    <property type="entry name" value="Cyt_P450"/>
</dbReference>
<dbReference type="InterPro" id="IPR036396">
    <property type="entry name" value="Cyt_P450_sf"/>
</dbReference>
<keyword evidence="3 7" id="KW-0479">Metal-binding</keyword>
<evidence type="ECO:0000256" key="2">
    <source>
        <dbReference type="ARBA" id="ARBA00010617"/>
    </source>
</evidence>
<evidence type="ECO:0000256" key="7">
    <source>
        <dbReference type="PIRSR" id="PIRSR602401-1"/>
    </source>
</evidence>
<dbReference type="PRINTS" id="PR00385">
    <property type="entry name" value="P450"/>
</dbReference>
<evidence type="ECO:0000313" key="9">
    <source>
        <dbReference type="Proteomes" id="UP000076837"/>
    </source>
</evidence>
<accession>A0A162YZX1</accession>
<evidence type="ECO:0000256" key="3">
    <source>
        <dbReference type="ARBA" id="ARBA00022723"/>
    </source>
</evidence>
<dbReference type="EMBL" id="JYNV01000281">
    <property type="protein sequence ID" value="KZM20323.1"/>
    <property type="molecule type" value="Genomic_DNA"/>
</dbReference>
<proteinExistence type="inferred from homology"/>
<feature type="binding site" description="axial binding residue" evidence="7">
    <location>
        <position position="357"/>
    </location>
    <ligand>
        <name>heme</name>
        <dbReference type="ChEBI" id="CHEBI:30413"/>
    </ligand>
    <ligandPart>
        <name>Fe</name>
        <dbReference type="ChEBI" id="CHEBI:18248"/>
    </ligandPart>
</feature>
<dbReference type="PRINTS" id="PR00463">
    <property type="entry name" value="EP450I"/>
</dbReference>
<sequence length="422" mass="48626">MTIMITLCASVRELSMCNPDAISDVHGPRSKIRKGEFYEQIHPAHSLQFTRDPGQHRQQRRYWDKAFQVKALQDYTPRLVKHYKIIIDIFTADSATGGQINVSRLFMDLFFDVVCDLTIGKSFNSLTTGERNPIITEFLAQQQRLGFVLLNMWIFHLIRCIPLVVSGIVSWIQWRTSSGVSRDLREKCSSRKRQWYANALEERKQMQRIPSDLYTYLSQSDTFESAGVHETQLAIVTGADTNAITVSNACYLLCQHPEYQQKIYKELSDVPTHEIMVDYRHLMSKHYLLSIINETLRLYPPFPGGLQRQTPPEGATIADPRAFPRPNDFVPERWTSQPNLILRKGAFVPFSYGTYNCAGKPLAMMQLRMVIAMFVKKFELFFAPGKKIACERYIQDQADCFALHINPVPLVPKERINPKHVM</sequence>
<dbReference type="GO" id="GO:0005506">
    <property type="term" value="F:iron ion binding"/>
    <property type="evidence" value="ECO:0007669"/>
    <property type="project" value="InterPro"/>
</dbReference>
<protein>
    <submittedName>
        <fullName evidence="8">Heme binding</fullName>
    </submittedName>
</protein>
<organism evidence="8 9">
    <name type="scientific">Didymella rabiei</name>
    <name type="common">Chickpea ascochyta blight fungus</name>
    <name type="synonym">Mycosphaerella rabiei</name>
    <dbReference type="NCBI Taxonomy" id="5454"/>
    <lineage>
        <taxon>Eukaryota</taxon>
        <taxon>Fungi</taxon>
        <taxon>Dikarya</taxon>
        <taxon>Ascomycota</taxon>
        <taxon>Pezizomycotina</taxon>
        <taxon>Dothideomycetes</taxon>
        <taxon>Pleosporomycetidae</taxon>
        <taxon>Pleosporales</taxon>
        <taxon>Pleosporineae</taxon>
        <taxon>Didymellaceae</taxon>
        <taxon>Ascochyta</taxon>
    </lineage>
</organism>
<keyword evidence="7" id="KW-0349">Heme</keyword>
<keyword evidence="4" id="KW-0560">Oxidoreductase</keyword>
<dbReference type="GO" id="GO:0016705">
    <property type="term" value="F:oxidoreductase activity, acting on paired donors, with incorporation or reduction of molecular oxygen"/>
    <property type="evidence" value="ECO:0007669"/>
    <property type="project" value="InterPro"/>
</dbReference>
<dbReference type="GO" id="GO:0004497">
    <property type="term" value="F:monooxygenase activity"/>
    <property type="evidence" value="ECO:0007669"/>
    <property type="project" value="UniProtKB-KW"/>
</dbReference>
<evidence type="ECO:0000256" key="4">
    <source>
        <dbReference type="ARBA" id="ARBA00023002"/>
    </source>
</evidence>
<dbReference type="GO" id="GO:0020037">
    <property type="term" value="F:heme binding"/>
    <property type="evidence" value="ECO:0007669"/>
    <property type="project" value="InterPro"/>
</dbReference>
<comment type="cofactor">
    <cofactor evidence="1 7">
        <name>heme</name>
        <dbReference type="ChEBI" id="CHEBI:30413"/>
    </cofactor>
</comment>
<dbReference type="Proteomes" id="UP000076837">
    <property type="component" value="Unassembled WGS sequence"/>
</dbReference>
<keyword evidence="5 7" id="KW-0408">Iron</keyword>
<comment type="similarity">
    <text evidence="2">Belongs to the cytochrome P450 family.</text>
</comment>
<evidence type="ECO:0000313" key="8">
    <source>
        <dbReference type="EMBL" id="KZM20323.1"/>
    </source>
</evidence>
<reference evidence="8 9" key="1">
    <citation type="journal article" date="2016" name="Sci. Rep.">
        <title>Draft genome sequencing and secretome analysis of fungal phytopathogen Ascochyta rabiei provides insight into the necrotrophic effector repertoire.</title>
        <authorList>
            <person name="Verma S."/>
            <person name="Gazara R.K."/>
            <person name="Nizam S."/>
            <person name="Parween S."/>
            <person name="Chattopadhyay D."/>
            <person name="Verma P.K."/>
        </authorList>
    </citation>
    <scope>NUCLEOTIDE SEQUENCE [LARGE SCALE GENOMIC DNA]</scope>
    <source>
        <strain evidence="8 9">ArDII</strain>
    </source>
</reference>
<dbReference type="SUPFAM" id="SSF48264">
    <property type="entry name" value="Cytochrome P450"/>
    <property type="match status" value="1"/>
</dbReference>
<dbReference type="InterPro" id="IPR050121">
    <property type="entry name" value="Cytochrome_P450_monoxygenase"/>
</dbReference>
<evidence type="ECO:0000256" key="6">
    <source>
        <dbReference type="ARBA" id="ARBA00023033"/>
    </source>
</evidence>
<dbReference type="AlphaFoldDB" id="A0A162YZX1"/>
<gene>
    <name evidence="8" type="ORF">ST47_g8406</name>
</gene>
<keyword evidence="6" id="KW-0503">Monooxygenase</keyword>
<dbReference type="PANTHER" id="PTHR24305:SF187">
    <property type="entry name" value="P450, PUTATIVE (EUROFUNG)-RELATED"/>
    <property type="match status" value="1"/>
</dbReference>
<evidence type="ECO:0000256" key="5">
    <source>
        <dbReference type="ARBA" id="ARBA00023004"/>
    </source>
</evidence>
<name>A0A162YZX1_DIDRA</name>
<evidence type="ECO:0000256" key="1">
    <source>
        <dbReference type="ARBA" id="ARBA00001971"/>
    </source>
</evidence>
<dbReference type="STRING" id="5454.A0A162YZX1"/>
<dbReference type="Pfam" id="PF00067">
    <property type="entry name" value="p450"/>
    <property type="match status" value="2"/>
</dbReference>
<dbReference type="InterPro" id="IPR002401">
    <property type="entry name" value="Cyt_P450_E_grp-I"/>
</dbReference>
<keyword evidence="9" id="KW-1185">Reference proteome</keyword>
<dbReference type="Gene3D" id="1.10.630.10">
    <property type="entry name" value="Cytochrome P450"/>
    <property type="match status" value="1"/>
</dbReference>